<feature type="domain" description="DUF1707" evidence="2">
    <location>
        <begin position="2"/>
        <end position="53"/>
    </location>
</feature>
<comment type="caution">
    <text evidence="3">The sequence shown here is derived from an EMBL/GenBank/DDBJ whole genome shotgun (WGS) entry which is preliminary data.</text>
</comment>
<gene>
    <name evidence="3" type="ORF">GCM10017579_14970</name>
</gene>
<name>A0ABQ5SUI0_9ACTN</name>
<evidence type="ECO:0000256" key="1">
    <source>
        <dbReference type="SAM" id="Phobius"/>
    </source>
</evidence>
<accession>A0ABQ5SUI0</accession>
<reference evidence="3" key="1">
    <citation type="journal article" date="2014" name="Int. J. Syst. Evol. Microbiol.">
        <title>Complete genome of a new Firmicutes species belonging to the dominant human colonic microbiota ('Ruminococcus bicirculans') reveals two chromosomes and a selective capacity to utilize plant glucans.</title>
        <authorList>
            <consortium name="NISC Comparative Sequencing Program"/>
            <person name="Wegmann U."/>
            <person name="Louis P."/>
            <person name="Goesmann A."/>
            <person name="Henrissat B."/>
            <person name="Duncan S.H."/>
            <person name="Flint H.J."/>
        </authorList>
    </citation>
    <scope>NUCLEOTIDE SEQUENCE</scope>
    <source>
        <strain evidence="3">VKM Ac-1246</strain>
    </source>
</reference>
<dbReference type="EMBL" id="BSEL01000004">
    <property type="protein sequence ID" value="GLJ67461.1"/>
    <property type="molecule type" value="Genomic_DNA"/>
</dbReference>
<keyword evidence="1" id="KW-1133">Transmembrane helix</keyword>
<keyword evidence="1" id="KW-0472">Membrane</keyword>
<feature type="transmembrane region" description="Helical" evidence="1">
    <location>
        <begin position="95"/>
        <end position="114"/>
    </location>
</feature>
<keyword evidence="4" id="KW-1185">Reference proteome</keyword>
<dbReference type="InterPro" id="IPR012551">
    <property type="entry name" value="DUF1707_SHOCT-like"/>
</dbReference>
<keyword evidence="1" id="KW-0812">Transmembrane</keyword>
<evidence type="ECO:0000313" key="3">
    <source>
        <dbReference type="EMBL" id="GLJ67461.1"/>
    </source>
</evidence>
<evidence type="ECO:0000259" key="2">
    <source>
        <dbReference type="Pfam" id="PF08044"/>
    </source>
</evidence>
<dbReference type="Pfam" id="PF08044">
    <property type="entry name" value="DUF1707"/>
    <property type="match status" value="1"/>
</dbReference>
<dbReference type="RefSeq" id="WP_189117849.1">
    <property type="nucleotide sequence ID" value="NZ_BMRK01000004.1"/>
</dbReference>
<reference evidence="3" key="2">
    <citation type="submission" date="2023-01" db="EMBL/GenBank/DDBJ databases">
        <authorList>
            <person name="Sun Q."/>
            <person name="Evtushenko L."/>
        </authorList>
    </citation>
    <scope>NUCLEOTIDE SEQUENCE</scope>
    <source>
        <strain evidence="3">VKM Ac-1246</strain>
    </source>
</reference>
<feature type="transmembrane region" description="Helical" evidence="1">
    <location>
        <begin position="70"/>
        <end position="89"/>
    </location>
</feature>
<dbReference type="Proteomes" id="UP001142292">
    <property type="component" value="Unassembled WGS sequence"/>
</dbReference>
<sequence>MTRVGDLDREAARTRLVEAYAAGRLSALELEARAAMVWGAGDTADLATAVDDLGEEPGTEPGPGGASRQLVRDLLVFLVCGAIAVVAWQVTGRGFFWPVWVLVYTGLPLLRPWWAARP</sequence>
<organism evidence="3 4">
    <name type="scientific">Nocardioides luteus</name>
    <dbReference type="NCBI Taxonomy" id="1844"/>
    <lineage>
        <taxon>Bacteria</taxon>
        <taxon>Bacillati</taxon>
        <taxon>Actinomycetota</taxon>
        <taxon>Actinomycetes</taxon>
        <taxon>Propionibacteriales</taxon>
        <taxon>Nocardioidaceae</taxon>
        <taxon>Nocardioides</taxon>
    </lineage>
</organism>
<evidence type="ECO:0000313" key="4">
    <source>
        <dbReference type="Proteomes" id="UP001142292"/>
    </source>
</evidence>
<protein>
    <recommendedName>
        <fullName evidence="2">DUF1707 domain-containing protein</fullName>
    </recommendedName>
</protein>
<proteinExistence type="predicted"/>